<keyword evidence="2" id="KW-1185">Reference proteome</keyword>
<evidence type="ECO:0000313" key="1">
    <source>
        <dbReference type="EMBL" id="WAJ26258.1"/>
    </source>
</evidence>
<proteinExistence type="predicted"/>
<reference evidence="1" key="1">
    <citation type="submission" date="2022-11" db="EMBL/GenBank/DDBJ databases">
        <title>beta-Carotene-producing bacterium, Jeongeuplla avenae sp. nov., alleviates the salt stress of Arabidopsis seedlings.</title>
        <authorList>
            <person name="Jiang L."/>
            <person name="Lee J."/>
        </authorList>
    </citation>
    <scope>NUCLEOTIDE SEQUENCE</scope>
    <source>
        <strain evidence="1">DY_R2A_6</strain>
    </source>
</reference>
<protein>
    <submittedName>
        <fullName evidence="1">Uncharacterized protein</fullName>
    </submittedName>
</protein>
<dbReference type="Proteomes" id="UP001163223">
    <property type="component" value="Chromosome"/>
</dbReference>
<dbReference type="EMBL" id="CP113520">
    <property type="protein sequence ID" value="WAJ26258.1"/>
    <property type="molecule type" value="Genomic_DNA"/>
</dbReference>
<sequence length="653" mass="68117">MLLASTAIFAGTGYGWARYVVPTYRATSFVVVPPAAENAASVESVLSDLETGESLAAAAASLPPRVSTVLAGDDEADRSTDVERLARGLSLEAEAGAPIVAVSFRHRDPAVAEAVVNAVAASFVARTEPALTQSIQRPPPMSEPDPVEPERAALEAEVLARRADLAKAEADLVALGAPPTPAVAQAPGASAAAVERLEATRSARAQARRALGALEARQSAIARVRSGRPVDPGVLPADLRAAVSRRNAVRAEAEALAETYGDNHPRLRRGREDAAEAQAALGAALDRAERILSAELSRGRQALAELDARERREASSLSAASAPAPVPDPQAERRAALDTAVGEARSALDDALGRWEASRTASVPAAAPQVVAPEAPIAGDRPRLMFTEAARPEEPEERPILISTAGFGLAGFFGGLLPFLFRRRRADPKLWDDASALSDPIATDDVPTEEAEVAPPASTRAPSSASPRVEELAEAVVASRMTRLLVFGTSPEDGAEAAVALVRHLAERDGSAVLVDLTEESGAATLMGRPHPSPGLTDYVEGRCEIADLIHPDTASSAHFVSAGETFDVRLLQAAPSKLVTLMQALEASYGCVVLHLDEPGPRILGTLMHEDAALIVAAQLDDSLLVADLTDRLADAGAGDAIVLWLDPPVQA</sequence>
<evidence type="ECO:0000313" key="2">
    <source>
        <dbReference type="Proteomes" id="UP001163223"/>
    </source>
</evidence>
<name>A0ACD4NHL4_9HYPH</name>
<organism evidence="1 2">
    <name type="scientific">Antarcticirhabdus aurantiaca</name>
    <dbReference type="NCBI Taxonomy" id="2606717"/>
    <lineage>
        <taxon>Bacteria</taxon>
        <taxon>Pseudomonadati</taxon>
        <taxon>Pseudomonadota</taxon>
        <taxon>Alphaproteobacteria</taxon>
        <taxon>Hyphomicrobiales</taxon>
        <taxon>Aurantimonadaceae</taxon>
        <taxon>Antarcticirhabdus</taxon>
    </lineage>
</organism>
<accession>A0ACD4NHL4</accession>
<gene>
    <name evidence="1" type="ORF">OXU80_15230</name>
</gene>